<dbReference type="SMART" id="SM00646">
    <property type="entry name" value="Ami_3"/>
    <property type="match status" value="1"/>
</dbReference>
<evidence type="ECO:0000256" key="1">
    <source>
        <dbReference type="ARBA" id="ARBA00022801"/>
    </source>
</evidence>
<dbReference type="NCBIfam" id="TIGR02883">
    <property type="entry name" value="spore_cwlD"/>
    <property type="match status" value="1"/>
</dbReference>
<dbReference type="InterPro" id="IPR014234">
    <property type="entry name" value="Spore_CwlD"/>
</dbReference>
<accession>A0A239E7X2</accession>
<gene>
    <name evidence="3" type="ORF">SAMN05446037_100985</name>
</gene>
<dbReference type="Pfam" id="PF01520">
    <property type="entry name" value="Amidase_3"/>
    <property type="match status" value="1"/>
</dbReference>
<dbReference type="GO" id="GO:0009253">
    <property type="term" value="P:peptidoglycan catabolic process"/>
    <property type="evidence" value="ECO:0007669"/>
    <property type="project" value="InterPro"/>
</dbReference>
<dbReference type="SUPFAM" id="SSF53187">
    <property type="entry name" value="Zn-dependent exopeptidases"/>
    <property type="match status" value="1"/>
</dbReference>
<proteinExistence type="predicted"/>
<dbReference type="Gene3D" id="3.40.630.40">
    <property type="entry name" value="Zn-dependent exopeptidases"/>
    <property type="match status" value="1"/>
</dbReference>
<reference evidence="3 4" key="1">
    <citation type="submission" date="2017-06" db="EMBL/GenBank/DDBJ databases">
        <authorList>
            <person name="Kim H.J."/>
            <person name="Triplett B.A."/>
        </authorList>
    </citation>
    <scope>NUCLEOTIDE SEQUENCE [LARGE SCALE GENOMIC DNA]</scope>
    <source>
        <strain evidence="3 4">SCA</strain>
    </source>
</reference>
<dbReference type="InterPro" id="IPR050695">
    <property type="entry name" value="N-acetylmuramoyl_amidase_3"/>
</dbReference>
<dbReference type="OrthoDB" id="9806267at2"/>
<organism evidence="3 4">
    <name type="scientific">Anaerovirgula multivorans</name>
    <dbReference type="NCBI Taxonomy" id="312168"/>
    <lineage>
        <taxon>Bacteria</taxon>
        <taxon>Bacillati</taxon>
        <taxon>Bacillota</taxon>
        <taxon>Clostridia</taxon>
        <taxon>Peptostreptococcales</taxon>
        <taxon>Natronincolaceae</taxon>
        <taxon>Anaerovirgula</taxon>
    </lineage>
</organism>
<evidence type="ECO:0000313" key="4">
    <source>
        <dbReference type="Proteomes" id="UP000198304"/>
    </source>
</evidence>
<dbReference type="CDD" id="cd02696">
    <property type="entry name" value="MurNAc-LAA"/>
    <property type="match status" value="1"/>
</dbReference>
<dbReference type="RefSeq" id="WP_089282951.1">
    <property type="nucleotide sequence ID" value="NZ_FZOJ01000009.1"/>
</dbReference>
<evidence type="ECO:0000259" key="2">
    <source>
        <dbReference type="SMART" id="SM00646"/>
    </source>
</evidence>
<dbReference type="PANTHER" id="PTHR30404">
    <property type="entry name" value="N-ACETYLMURAMOYL-L-ALANINE AMIDASE"/>
    <property type="match status" value="1"/>
</dbReference>
<sequence>MKLIIVKRKWILITLALLVVITISIPIYKNYRYRAVATLMPSLTKVIVLDPGHGGVDPGAVSKNGVKEKDINLEIAEYLREYLEQSGAVVIMTRTEDVGLYSSGGSLRQKKNEDLRRRKEIVQKSGGDIFITIHLNSFQQTQYYGAQTFYPKDNSIGKPLAEKIQAELVNTLDKNNKRVALAKEGVYVIKGLDIPTVLVECGFLSNPNEEKLLKTSNYQKKIAWAIYVGIQKYFSEKP</sequence>
<dbReference type="InterPro" id="IPR002508">
    <property type="entry name" value="MurNAc-LAA_cat"/>
</dbReference>
<feature type="domain" description="MurNAc-LAA" evidence="2">
    <location>
        <begin position="119"/>
        <end position="231"/>
    </location>
</feature>
<protein>
    <submittedName>
        <fullName evidence="3">N-acetylmuramoyl-L-alanine amidase</fullName>
    </submittedName>
</protein>
<dbReference type="AlphaFoldDB" id="A0A239E7X2"/>
<dbReference type="EMBL" id="FZOJ01000009">
    <property type="protein sequence ID" value="SNS40012.1"/>
    <property type="molecule type" value="Genomic_DNA"/>
</dbReference>
<dbReference type="GO" id="GO:0030288">
    <property type="term" value="C:outer membrane-bounded periplasmic space"/>
    <property type="evidence" value="ECO:0007669"/>
    <property type="project" value="TreeGrafter"/>
</dbReference>
<keyword evidence="1" id="KW-0378">Hydrolase</keyword>
<dbReference type="GO" id="GO:0008745">
    <property type="term" value="F:N-acetylmuramoyl-L-alanine amidase activity"/>
    <property type="evidence" value="ECO:0007669"/>
    <property type="project" value="InterPro"/>
</dbReference>
<evidence type="ECO:0000313" key="3">
    <source>
        <dbReference type="EMBL" id="SNS40012.1"/>
    </source>
</evidence>
<dbReference type="PANTHER" id="PTHR30404:SF0">
    <property type="entry name" value="N-ACETYLMURAMOYL-L-ALANINE AMIDASE AMIC"/>
    <property type="match status" value="1"/>
</dbReference>
<name>A0A239E7X2_9FIRM</name>
<keyword evidence="4" id="KW-1185">Reference proteome</keyword>
<dbReference type="Proteomes" id="UP000198304">
    <property type="component" value="Unassembled WGS sequence"/>
</dbReference>